<evidence type="ECO:0000313" key="3">
    <source>
        <dbReference type="Proteomes" id="UP000195442"/>
    </source>
</evidence>
<dbReference type="EMBL" id="FUKJ01000214">
    <property type="protein sequence ID" value="SJM92800.1"/>
    <property type="molecule type" value="Genomic_DNA"/>
</dbReference>
<proteinExistence type="predicted"/>
<keyword evidence="3" id="KW-1185">Reference proteome</keyword>
<evidence type="ECO:0000259" key="1">
    <source>
        <dbReference type="Pfam" id="PF15919"/>
    </source>
</evidence>
<sequence>MSEILIKPIKPPYPFEAYAHIIEPLPADEGGGFLITLPDLPGCIADGLTESGAIDAGRDAFLCWVSATADMGDPIPAPKFRTVTARR</sequence>
<reference evidence="3" key="1">
    <citation type="submission" date="2017-02" db="EMBL/GenBank/DDBJ databases">
        <authorList>
            <person name="Daims H."/>
        </authorList>
    </citation>
    <scope>NUCLEOTIDE SEQUENCE [LARGE SCALE GENOMIC DNA]</scope>
</reference>
<organism evidence="2 3">
    <name type="scientific">Crenothrix polyspora</name>
    <dbReference type="NCBI Taxonomy" id="360316"/>
    <lineage>
        <taxon>Bacteria</taxon>
        <taxon>Pseudomonadati</taxon>
        <taxon>Pseudomonadota</taxon>
        <taxon>Gammaproteobacteria</taxon>
        <taxon>Methylococcales</taxon>
        <taxon>Crenotrichaceae</taxon>
        <taxon>Crenothrix</taxon>
    </lineage>
</organism>
<dbReference type="Pfam" id="PF15919">
    <property type="entry name" value="HicB_lk_antitox"/>
    <property type="match status" value="1"/>
</dbReference>
<feature type="domain" description="HicB-like antitoxin of toxin-antitoxin system" evidence="1">
    <location>
        <begin position="27"/>
        <end position="79"/>
    </location>
</feature>
<dbReference type="InterPro" id="IPR031807">
    <property type="entry name" value="HicB-like"/>
</dbReference>
<dbReference type="SUPFAM" id="SSF143100">
    <property type="entry name" value="TTHA1013/TTHA0281-like"/>
    <property type="match status" value="1"/>
</dbReference>
<protein>
    <recommendedName>
        <fullName evidence="1">HicB-like antitoxin of toxin-antitoxin system domain-containing protein</fullName>
    </recommendedName>
</protein>
<dbReference type="Proteomes" id="UP000195442">
    <property type="component" value="Unassembled WGS sequence"/>
</dbReference>
<evidence type="ECO:0000313" key="2">
    <source>
        <dbReference type="EMBL" id="SJM92800.1"/>
    </source>
</evidence>
<dbReference type="RefSeq" id="WP_087147122.1">
    <property type="nucleotide sequence ID" value="NZ_FUKJ01000214.1"/>
</dbReference>
<accession>A0A1R4HAB4</accession>
<dbReference type="AlphaFoldDB" id="A0A1R4HAB4"/>
<dbReference type="InterPro" id="IPR035069">
    <property type="entry name" value="TTHA1013/TTHA0281-like"/>
</dbReference>
<dbReference type="OrthoDB" id="9807959at2"/>
<dbReference type="Gene3D" id="3.30.160.250">
    <property type="match status" value="1"/>
</dbReference>
<gene>
    <name evidence="2" type="ORF">CRENPOLYSF2_2910008</name>
</gene>
<name>A0A1R4HAB4_9GAMM</name>